<proteinExistence type="predicted"/>
<dbReference type="PANTHER" id="PTHR46082">
    <property type="entry name" value="ATP/GTP-BINDING PROTEIN-RELATED"/>
    <property type="match status" value="1"/>
</dbReference>
<dbReference type="InterPro" id="IPR035994">
    <property type="entry name" value="Nucleoside_phosphorylase_sf"/>
</dbReference>
<gene>
    <name evidence="2" type="ORF">BJX66DRAFT_308950</name>
</gene>
<dbReference type="Proteomes" id="UP001610563">
    <property type="component" value="Unassembled WGS sequence"/>
</dbReference>
<comment type="caution">
    <text evidence="2">The sequence shown here is derived from an EMBL/GenBank/DDBJ whole genome shotgun (WGS) entry which is preliminary data.</text>
</comment>
<dbReference type="PANTHER" id="PTHR46082:SF11">
    <property type="entry name" value="AAA+ ATPASE DOMAIN-CONTAINING PROTEIN-RELATED"/>
    <property type="match status" value="1"/>
</dbReference>
<evidence type="ECO:0000259" key="1">
    <source>
        <dbReference type="Pfam" id="PF01048"/>
    </source>
</evidence>
<dbReference type="Gene3D" id="3.40.50.1580">
    <property type="entry name" value="Nucleoside phosphorylase domain"/>
    <property type="match status" value="1"/>
</dbReference>
<dbReference type="Pfam" id="PF01048">
    <property type="entry name" value="PNP_UDP_1"/>
    <property type="match status" value="1"/>
</dbReference>
<dbReference type="InterPro" id="IPR053137">
    <property type="entry name" value="NLR-like"/>
</dbReference>
<reference evidence="2 3" key="1">
    <citation type="submission" date="2024-07" db="EMBL/GenBank/DDBJ databases">
        <title>Section-level genome sequencing and comparative genomics of Aspergillus sections Usti and Cavernicolus.</title>
        <authorList>
            <consortium name="Lawrence Berkeley National Laboratory"/>
            <person name="Nybo J.L."/>
            <person name="Vesth T.C."/>
            <person name="Theobald S."/>
            <person name="Frisvad J.C."/>
            <person name="Larsen T.O."/>
            <person name="Kjaerboelling I."/>
            <person name="Rothschild-Mancinelli K."/>
            <person name="Lyhne E.K."/>
            <person name="Kogle M.E."/>
            <person name="Barry K."/>
            <person name="Clum A."/>
            <person name="Na H."/>
            <person name="Ledsgaard L."/>
            <person name="Lin J."/>
            <person name="Lipzen A."/>
            <person name="Kuo A."/>
            <person name="Riley R."/>
            <person name="Mondo S."/>
            <person name="Labutti K."/>
            <person name="Haridas S."/>
            <person name="Pangalinan J."/>
            <person name="Salamov A.A."/>
            <person name="Simmons B.A."/>
            <person name="Magnuson J.K."/>
            <person name="Chen J."/>
            <person name="Drula E."/>
            <person name="Henrissat B."/>
            <person name="Wiebenga A."/>
            <person name="Lubbers R.J."/>
            <person name="Gomes A.C."/>
            <person name="Makela M.R."/>
            <person name="Stajich J."/>
            <person name="Grigoriev I.V."/>
            <person name="Mortensen U.H."/>
            <person name="De Vries R.P."/>
            <person name="Baker S.E."/>
            <person name="Andersen M.R."/>
        </authorList>
    </citation>
    <scope>NUCLEOTIDE SEQUENCE [LARGE SCALE GENOMIC DNA]</scope>
    <source>
        <strain evidence="2 3">CBS 209.92</strain>
    </source>
</reference>
<dbReference type="SUPFAM" id="SSF53167">
    <property type="entry name" value="Purine and uridine phosphorylases"/>
    <property type="match status" value="1"/>
</dbReference>
<dbReference type="InterPro" id="IPR000845">
    <property type="entry name" value="Nucleoside_phosphorylase_d"/>
</dbReference>
<organism evidence="2 3">
    <name type="scientific">Aspergillus keveii</name>
    <dbReference type="NCBI Taxonomy" id="714993"/>
    <lineage>
        <taxon>Eukaryota</taxon>
        <taxon>Fungi</taxon>
        <taxon>Dikarya</taxon>
        <taxon>Ascomycota</taxon>
        <taxon>Pezizomycotina</taxon>
        <taxon>Eurotiomycetes</taxon>
        <taxon>Eurotiomycetidae</taxon>
        <taxon>Eurotiales</taxon>
        <taxon>Aspergillaceae</taxon>
        <taxon>Aspergillus</taxon>
        <taxon>Aspergillus subgen. Nidulantes</taxon>
    </lineage>
</organism>
<evidence type="ECO:0000313" key="3">
    <source>
        <dbReference type="Proteomes" id="UP001610563"/>
    </source>
</evidence>
<evidence type="ECO:0000313" key="2">
    <source>
        <dbReference type="EMBL" id="KAL2788363.1"/>
    </source>
</evidence>
<dbReference type="EMBL" id="JBFTWV010000080">
    <property type="protein sequence ID" value="KAL2788363.1"/>
    <property type="molecule type" value="Genomic_DNA"/>
</dbReference>
<name>A0ABR4FYM8_9EURO</name>
<sequence length="333" mass="36322">MSFTKQMSSPPPLEQFQIGWICALHIEAIAAAKMLDITYGPLQFQDKSDSNSYLLGKIGHHCIAIASPRAGSIGNTPATAIAVNLLRTFHDIRVGFMVGIAGGIPSQKHDVRLGDVAVSFPGDNCGGVRQHDFGKSLEGGKFHRTGFLNRPPNSILSAVSLFRLQIDLERTRFPRSVRDALEKDSVLKNKCSAPDPKTDRLFKANQPHPPETTCAQHPVEWDVARAQLASDAPNVHYGTVVSGNSVVKSAAVRDSLLQDIPDAVCVEMEASGLMNDFPCIVVRGICDYCDSHKNDQWQGYAALAAATYAKELLEFLPAQEVAEEILALKLYRK</sequence>
<protein>
    <submittedName>
        <fullName evidence="2">Purine and uridine phosphorylase</fullName>
    </submittedName>
</protein>
<accession>A0ABR4FYM8</accession>
<keyword evidence="3" id="KW-1185">Reference proteome</keyword>
<feature type="domain" description="Nucleoside phosphorylase" evidence="1">
    <location>
        <begin position="21"/>
        <end position="298"/>
    </location>
</feature>